<feature type="domain" description="UvrD-like helicase C-terminal" evidence="18">
    <location>
        <begin position="500"/>
        <end position="777"/>
    </location>
</feature>
<proteinExistence type="predicted"/>
<evidence type="ECO:0000256" key="9">
    <source>
        <dbReference type="ARBA" id="ARBA00023204"/>
    </source>
</evidence>
<keyword evidence="6" id="KW-0269">Exonuclease</keyword>
<keyword evidence="1" id="KW-0540">Nuclease</keyword>
<dbReference type="PANTHER" id="PTHR11070:SF2">
    <property type="entry name" value="ATP-DEPENDENT DNA HELICASE SRS2"/>
    <property type="match status" value="1"/>
</dbReference>
<dbReference type="GO" id="GO:0033202">
    <property type="term" value="C:DNA helicase complex"/>
    <property type="evidence" value="ECO:0007669"/>
    <property type="project" value="TreeGrafter"/>
</dbReference>
<organism evidence="19 20">
    <name type="scientific">Pelagovum pacificum</name>
    <dbReference type="NCBI Taxonomy" id="2588711"/>
    <lineage>
        <taxon>Bacteria</taxon>
        <taxon>Pseudomonadati</taxon>
        <taxon>Pseudomonadota</taxon>
        <taxon>Alphaproteobacteria</taxon>
        <taxon>Rhodobacterales</taxon>
        <taxon>Paracoccaceae</taxon>
        <taxon>Pelagovum</taxon>
    </lineage>
</organism>
<keyword evidence="20" id="KW-1185">Reference proteome</keyword>
<dbReference type="Pfam" id="PF13361">
    <property type="entry name" value="UvrD_C"/>
    <property type="match status" value="1"/>
</dbReference>
<evidence type="ECO:0000256" key="1">
    <source>
        <dbReference type="ARBA" id="ARBA00022722"/>
    </source>
</evidence>
<dbReference type="GO" id="GO:0005524">
    <property type="term" value="F:ATP binding"/>
    <property type="evidence" value="ECO:0007669"/>
    <property type="project" value="UniProtKB-UniRule"/>
</dbReference>
<feature type="binding site" evidence="15">
    <location>
        <begin position="25"/>
        <end position="32"/>
    </location>
    <ligand>
        <name>ATP</name>
        <dbReference type="ChEBI" id="CHEBI:30616"/>
    </ligand>
</feature>
<dbReference type="Pfam" id="PF12705">
    <property type="entry name" value="PDDEXK_1"/>
    <property type="match status" value="1"/>
</dbReference>
<dbReference type="Proteomes" id="UP000314011">
    <property type="component" value="Unassembled WGS sequence"/>
</dbReference>
<keyword evidence="8" id="KW-0238">DNA-binding</keyword>
<feature type="domain" description="UvrD-like helicase ATP-binding" evidence="17">
    <location>
        <begin position="4"/>
        <end position="474"/>
    </location>
</feature>
<dbReference type="InterPro" id="IPR011604">
    <property type="entry name" value="PDDEXK-like_dom_sf"/>
</dbReference>
<evidence type="ECO:0000256" key="7">
    <source>
        <dbReference type="ARBA" id="ARBA00022840"/>
    </source>
</evidence>
<dbReference type="GO" id="GO:0005829">
    <property type="term" value="C:cytosol"/>
    <property type="evidence" value="ECO:0007669"/>
    <property type="project" value="TreeGrafter"/>
</dbReference>
<evidence type="ECO:0000256" key="14">
    <source>
        <dbReference type="ARBA" id="ARBA00048988"/>
    </source>
</evidence>
<protein>
    <recommendedName>
        <fullName evidence="12">DNA 3'-5' helicase</fullName>
        <ecNumber evidence="12">5.6.2.4</ecNumber>
    </recommendedName>
    <alternativeName>
        <fullName evidence="13">DNA 3'-5' helicase II</fullName>
    </alternativeName>
</protein>
<dbReference type="RefSeq" id="WP_140195117.1">
    <property type="nucleotide sequence ID" value="NZ_CP065915.1"/>
</dbReference>
<dbReference type="GO" id="GO:0003677">
    <property type="term" value="F:DNA binding"/>
    <property type="evidence" value="ECO:0007669"/>
    <property type="project" value="UniProtKB-KW"/>
</dbReference>
<dbReference type="GO" id="GO:0043138">
    <property type="term" value="F:3'-5' DNA helicase activity"/>
    <property type="evidence" value="ECO:0007669"/>
    <property type="project" value="UniProtKB-EC"/>
</dbReference>
<evidence type="ECO:0000256" key="2">
    <source>
        <dbReference type="ARBA" id="ARBA00022741"/>
    </source>
</evidence>
<dbReference type="InterPro" id="IPR014017">
    <property type="entry name" value="DNA_helicase_UvrD-like_C"/>
</dbReference>
<evidence type="ECO:0000256" key="8">
    <source>
        <dbReference type="ARBA" id="ARBA00023125"/>
    </source>
</evidence>
<dbReference type="Gene3D" id="1.10.486.10">
    <property type="entry name" value="PCRA, domain 4"/>
    <property type="match status" value="1"/>
</dbReference>
<dbReference type="NCBIfam" id="TIGR02784">
    <property type="entry name" value="addA_alphas"/>
    <property type="match status" value="1"/>
</dbReference>
<keyword evidence="2 15" id="KW-0547">Nucleotide-binding</keyword>
<dbReference type="InterPro" id="IPR038726">
    <property type="entry name" value="PDDEXK_AddAB-type"/>
</dbReference>
<dbReference type="Gene3D" id="3.90.320.10">
    <property type="match status" value="1"/>
</dbReference>
<keyword evidence="7 15" id="KW-0067">ATP-binding</keyword>
<dbReference type="InterPro" id="IPR027417">
    <property type="entry name" value="P-loop_NTPase"/>
</dbReference>
<comment type="catalytic activity">
    <reaction evidence="14">
        <text>ATP + H2O = ADP + phosphate + H(+)</text>
        <dbReference type="Rhea" id="RHEA:13065"/>
        <dbReference type="ChEBI" id="CHEBI:15377"/>
        <dbReference type="ChEBI" id="CHEBI:15378"/>
        <dbReference type="ChEBI" id="CHEBI:30616"/>
        <dbReference type="ChEBI" id="CHEBI:43474"/>
        <dbReference type="ChEBI" id="CHEBI:456216"/>
        <dbReference type="EC" id="5.6.2.4"/>
    </reaction>
</comment>
<evidence type="ECO:0000256" key="11">
    <source>
        <dbReference type="ARBA" id="ARBA00034617"/>
    </source>
</evidence>
<evidence type="ECO:0000313" key="20">
    <source>
        <dbReference type="Proteomes" id="UP000314011"/>
    </source>
</evidence>
<dbReference type="EC" id="5.6.2.4" evidence="12"/>
<comment type="caution">
    <text evidence="19">The sequence shown here is derived from an EMBL/GenBank/DDBJ whole genome shotgun (WGS) entry which is preliminary data.</text>
</comment>
<evidence type="ECO:0000256" key="10">
    <source>
        <dbReference type="ARBA" id="ARBA00023235"/>
    </source>
</evidence>
<keyword evidence="5 15" id="KW-0347">Helicase</keyword>
<evidence type="ECO:0000256" key="3">
    <source>
        <dbReference type="ARBA" id="ARBA00022763"/>
    </source>
</evidence>
<reference evidence="19 20" key="1">
    <citation type="submission" date="2019-06" db="EMBL/GenBank/DDBJ databases">
        <title>Genome of new Rhodobacteraceae sp. SM1903.</title>
        <authorList>
            <person name="Ren X."/>
        </authorList>
    </citation>
    <scope>NUCLEOTIDE SEQUENCE [LARGE SCALE GENOMIC DNA]</scope>
    <source>
        <strain evidence="19 20">SM1903</strain>
    </source>
</reference>
<comment type="catalytic activity">
    <reaction evidence="11">
        <text>Couples ATP hydrolysis with the unwinding of duplex DNA by translocating in the 3'-5' direction.</text>
        <dbReference type="EC" id="5.6.2.4"/>
    </reaction>
</comment>
<keyword evidence="10" id="KW-0413">Isomerase</keyword>
<gene>
    <name evidence="19" type="primary">addA</name>
    <name evidence="19" type="ORF">FHY64_12755</name>
</gene>
<dbReference type="AlphaFoldDB" id="A0A5C5GJU9"/>
<evidence type="ECO:0000256" key="12">
    <source>
        <dbReference type="ARBA" id="ARBA00034808"/>
    </source>
</evidence>
<dbReference type="PROSITE" id="PS51198">
    <property type="entry name" value="UVRD_HELICASE_ATP_BIND"/>
    <property type="match status" value="1"/>
</dbReference>
<dbReference type="InterPro" id="IPR014016">
    <property type="entry name" value="UvrD-like_ATP-bd"/>
</dbReference>
<dbReference type="PANTHER" id="PTHR11070">
    <property type="entry name" value="UVRD / RECB / PCRA DNA HELICASE FAMILY MEMBER"/>
    <property type="match status" value="1"/>
</dbReference>
<dbReference type="PROSITE" id="PS51217">
    <property type="entry name" value="UVRD_HELICASE_CTER"/>
    <property type="match status" value="1"/>
</dbReference>
<keyword evidence="4 15" id="KW-0378">Hydrolase</keyword>
<sequence>MTPRDDATEAQVRAADPDNSTWLSANAGSGKTRVLTDRVARLLLQKVDPQNILCLTFTKAAASEMQNRLFDRLGGWAMMEAGALRQELERLGAPQPDDPGEARRLFARAIETPGGLKIQTIHAFCASVLRRFPLEAGVSPRFTEMEDRAADLLRRDVLDDLAERRPELVERIARHFTGADIGALLGEVAVKRTLFRQPADEAVLAGLLGAEPGLTVGGLLDREFGADVMPLLRDLQAVLATGSSSEVKAAATLSRISGRNKVDLAVFGVLVSLLLTGKGAASPFTAKIGKFPTKATRAAHSGLSDDLDGLMQDVEDLREPVLAQAALGRSLDLHAFGHAFCAEYEARKLARGLLDFDDLILKTRDLLNDPALAQWVLYRLDGGIDHILVDEAQDTSPGQWSVIERLTEEMLAAGGGKDRRCTLFVVGDKKQSIYSFQGADAEAFDSMRGMFAERLTESGRALVEQPLQFSFRSAEAVLSLVDRTFVGPFREGLDEDVLHRPFKDRLPGRVDLWPPVPKSDDSDPDEPWHRPVDHVGQSHHDVVLANQIARHIRQLIDGGETIPDESGGTPVRRRLHEGDFLILVRRRRMLFREIIRACKSEGLAIAGADQLSVMTELAVKDLTALLRFLALPEDDLSLAAALKSPLFSWTEQDLFTLAHPRGERTLWQALRESDAHPETRAIIDDLRRQSDFLRPYDLISRILVRHGGRRKLLNRLGAEAEDGIDAFVGQALAYERSSVPSLTGFLAWMETDELKVKRQMEGRGHAIRVMTVHGSKGLEAPVVILPDTSTRRSGNPPAIWDVGEQPVWGPLSDNVPASLAPLKRDMADADERERRRLLYVAMTRAEKWLIVCASGDVGDSPEKSWYNMVAAGLEEMPVLPLVTPSGEGLRYQTGDWAGDPLIDLPRQVAEDVAEPLFATVTAPLPAAGTVSPSALGGAKVMPGETDGGTLDEALERGTRMHLLLEHLPGLDRALWSETAAALFDGEDPEGTEDLVRGAAAILDHPELSALFRDALAEVPVTAALAELDGRRMHGTIDLLIPGDTVLAIDFKTNRIAPSRPEDTPDGLLRQMGAYAAALGQIYPGRTIETAILWTSVPELMRLPTSLVMASLRRASAP</sequence>
<dbReference type="Pfam" id="PF00580">
    <property type="entry name" value="UvrD-helicase"/>
    <property type="match status" value="1"/>
</dbReference>
<dbReference type="SUPFAM" id="SSF52540">
    <property type="entry name" value="P-loop containing nucleoside triphosphate hydrolases"/>
    <property type="match status" value="1"/>
</dbReference>
<evidence type="ECO:0000256" key="13">
    <source>
        <dbReference type="ARBA" id="ARBA00034923"/>
    </source>
</evidence>
<keyword evidence="3" id="KW-0227">DNA damage</keyword>
<dbReference type="InterPro" id="IPR014151">
    <property type="entry name" value="DNA_helicase_AddA"/>
</dbReference>
<evidence type="ECO:0000259" key="17">
    <source>
        <dbReference type="PROSITE" id="PS51198"/>
    </source>
</evidence>
<accession>A0A5C5GJU9</accession>
<feature type="region of interest" description="Disordered" evidence="16">
    <location>
        <begin position="1"/>
        <end position="26"/>
    </location>
</feature>
<evidence type="ECO:0000256" key="15">
    <source>
        <dbReference type="PROSITE-ProRule" id="PRU00560"/>
    </source>
</evidence>
<evidence type="ECO:0000256" key="5">
    <source>
        <dbReference type="ARBA" id="ARBA00022806"/>
    </source>
</evidence>
<keyword evidence="9" id="KW-0234">DNA repair</keyword>
<dbReference type="InterPro" id="IPR000212">
    <property type="entry name" value="DNA_helicase_UvrD/REP"/>
</dbReference>
<dbReference type="OrthoDB" id="9810135at2"/>
<evidence type="ECO:0000256" key="4">
    <source>
        <dbReference type="ARBA" id="ARBA00022801"/>
    </source>
</evidence>
<dbReference type="Gene3D" id="3.40.50.300">
    <property type="entry name" value="P-loop containing nucleotide triphosphate hydrolases"/>
    <property type="match status" value="4"/>
</dbReference>
<name>A0A5C5GJU9_9RHOB</name>
<dbReference type="EMBL" id="VFFF01000001">
    <property type="protein sequence ID" value="TNY34091.1"/>
    <property type="molecule type" value="Genomic_DNA"/>
</dbReference>
<dbReference type="GO" id="GO:0004527">
    <property type="term" value="F:exonuclease activity"/>
    <property type="evidence" value="ECO:0007669"/>
    <property type="project" value="UniProtKB-KW"/>
</dbReference>
<evidence type="ECO:0000256" key="6">
    <source>
        <dbReference type="ARBA" id="ARBA00022839"/>
    </source>
</evidence>
<evidence type="ECO:0000256" key="16">
    <source>
        <dbReference type="SAM" id="MobiDB-lite"/>
    </source>
</evidence>
<dbReference type="GO" id="GO:0000725">
    <property type="term" value="P:recombinational repair"/>
    <property type="evidence" value="ECO:0007669"/>
    <property type="project" value="TreeGrafter"/>
</dbReference>
<evidence type="ECO:0000259" key="18">
    <source>
        <dbReference type="PROSITE" id="PS51217"/>
    </source>
</evidence>
<evidence type="ECO:0000313" key="19">
    <source>
        <dbReference type="EMBL" id="TNY34091.1"/>
    </source>
</evidence>